<keyword evidence="2" id="KW-0227">DNA damage</keyword>
<sequence length="716" mass="81028">MCKRQRPMAKFDELYYKGERLADEKSIGFYQGNFQLEENAIFETCSNPFWCACMYVCIEDAEQEAAAKPNCRNTQNWTKKTIIHRRAALGVLFNSNNMNQRQPKALETIDDLQGFLGSHGKNELTISRFTRLKLENFYKDMIYEHRHKIDPVGAFVHSHAVRMGYRTDEEDDSIERFMEDDGDDWGVGGRGRGGRQGRGWNVAEQGRGVGCVAGQRRAQFGGDRHDAGRRLGRGDGEQYGINDEGFGFRDSGGLSEQYRGGHNTGYAARHRRGHKGIPDRRALEHGAGHDVDGGLGSRRGVRGRWHEAYRNTQASVVVYGDEHGEGYEEDRTVPIGKGQGQTRGEERGRQGNYRRGNAKVGGRGRQAMFCADCDGSMATLYCTDCGSPLCDNCSQRIHQGAIGRMHNITDISKAPRSISYTPKAYRAPFALLLALYYGAQEPQPLLSMSPDQVKHRAQIYTDTDLWNRSAGKMFGGFDSMDTTLEKIGFVQKEGAHSSRYVLQDSGKPIARRCAEFHESLELLCETHGVPRTPDQFRTRCRQGTVCMIIDNREPLRDRLLAIAQENNIPAIVRELAVGDFLWILLPSDINICRYDGDLQHREMMSGLRDLFYLLEGSVHDMKIRPTPENQISLENELLRLKVCDNFLVNYTGSWLKTVQWLCHLSTMVAQYHDIGENSNLMTYEEFDTLCKANRHLPIPDRNNNLNTGEQCTCKTI</sequence>
<keyword evidence="2" id="KW-0540">Nuclease</keyword>
<protein>
    <recommendedName>
        <fullName evidence="2">Crossover junction endonuclease MUS81</fullName>
        <ecNumber evidence="2">3.1.22.-</ecNumber>
    </recommendedName>
</protein>
<comment type="cofactor">
    <cofactor evidence="2">
        <name>Mg(2+)</name>
        <dbReference type="ChEBI" id="CHEBI:18420"/>
    </cofactor>
</comment>
<keyword evidence="2" id="KW-0460">Magnesium</keyword>
<dbReference type="CDD" id="cd19757">
    <property type="entry name" value="Bbox1"/>
    <property type="match status" value="1"/>
</dbReference>
<dbReference type="CDD" id="cd21036">
    <property type="entry name" value="WH_MUS81"/>
    <property type="match status" value="1"/>
</dbReference>
<proteinExistence type="inferred from homology"/>
<dbReference type="PROSITE" id="PS50119">
    <property type="entry name" value="ZF_BBOX"/>
    <property type="match status" value="1"/>
</dbReference>
<dbReference type="Gene3D" id="1.10.10.10">
    <property type="entry name" value="Winged helix-like DNA-binding domain superfamily/Winged helix DNA-binding domain"/>
    <property type="match status" value="1"/>
</dbReference>
<dbReference type="PANTHER" id="PTHR13451">
    <property type="entry name" value="CLASS II CROSSOVER JUNCTION ENDONUCLEASE MUS81"/>
    <property type="match status" value="1"/>
</dbReference>
<keyword evidence="1" id="KW-0862">Zinc</keyword>
<evidence type="ECO:0000256" key="1">
    <source>
        <dbReference type="PROSITE-ProRule" id="PRU00024"/>
    </source>
</evidence>
<feature type="region of interest" description="Disordered" evidence="3">
    <location>
        <begin position="327"/>
        <end position="359"/>
    </location>
</feature>
<dbReference type="SUPFAM" id="SSF57845">
    <property type="entry name" value="B-box zinc-binding domain"/>
    <property type="match status" value="1"/>
</dbReference>
<evidence type="ECO:0000313" key="5">
    <source>
        <dbReference type="Proteomes" id="UP000694865"/>
    </source>
</evidence>
<dbReference type="SMART" id="SM00336">
    <property type="entry name" value="BBOX"/>
    <property type="match status" value="1"/>
</dbReference>
<dbReference type="Proteomes" id="UP000694865">
    <property type="component" value="Unplaced"/>
</dbReference>
<comment type="subunit">
    <text evidence="2">Interacts with EME1.</text>
</comment>
<comment type="similarity">
    <text evidence="2">Belongs to the XPF family.</text>
</comment>
<dbReference type="InterPro" id="IPR036388">
    <property type="entry name" value="WH-like_DNA-bd_sf"/>
</dbReference>
<comment type="subcellular location">
    <subcellularLocation>
        <location evidence="2">Nucleus</location>
    </subcellularLocation>
</comment>
<keyword evidence="2" id="KW-0233">DNA recombination</keyword>
<feature type="domain" description="B box-type" evidence="4">
    <location>
        <begin position="365"/>
        <end position="411"/>
    </location>
</feature>
<feature type="region of interest" description="Disordered" evidence="3">
    <location>
        <begin position="178"/>
        <end position="201"/>
    </location>
</feature>
<accession>A0ABM0MFW4</accession>
<evidence type="ECO:0000313" key="6">
    <source>
        <dbReference type="RefSeq" id="XP_006818905.1"/>
    </source>
</evidence>
<dbReference type="InterPro" id="IPR000315">
    <property type="entry name" value="Znf_B-box"/>
</dbReference>
<dbReference type="Pfam" id="PF00643">
    <property type="entry name" value="zf-B_box"/>
    <property type="match status" value="1"/>
</dbReference>
<dbReference type="PANTHER" id="PTHR13451:SF0">
    <property type="entry name" value="CROSSOVER JUNCTION ENDONUCLEASE MUS81"/>
    <property type="match status" value="1"/>
</dbReference>
<feature type="compositionally biased region" description="Gly residues" evidence="3">
    <location>
        <begin position="185"/>
        <end position="197"/>
    </location>
</feature>
<dbReference type="GeneID" id="102808873"/>
<evidence type="ECO:0000259" key="4">
    <source>
        <dbReference type="PROSITE" id="PS50119"/>
    </source>
</evidence>
<dbReference type="SUPFAM" id="SSF52980">
    <property type="entry name" value="Restriction endonuclease-like"/>
    <property type="match status" value="1"/>
</dbReference>
<evidence type="ECO:0000256" key="2">
    <source>
        <dbReference type="RuleBase" id="RU369042"/>
    </source>
</evidence>
<dbReference type="InterPro" id="IPR047417">
    <property type="entry name" value="WHD_MUS81"/>
</dbReference>
<dbReference type="EC" id="3.1.22.-" evidence="2"/>
<dbReference type="RefSeq" id="XP_006818905.1">
    <property type="nucleotide sequence ID" value="XM_006818842.1"/>
</dbReference>
<evidence type="ECO:0000256" key="3">
    <source>
        <dbReference type="SAM" id="MobiDB-lite"/>
    </source>
</evidence>
<keyword evidence="2" id="KW-0479">Metal-binding</keyword>
<keyword evidence="2" id="KW-0378">Hydrolase</keyword>
<keyword evidence="2" id="KW-0234">DNA repair</keyword>
<reference evidence="6" key="1">
    <citation type="submission" date="2025-08" db="UniProtKB">
        <authorList>
            <consortium name="RefSeq"/>
        </authorList>
    </citation>
    <scope>IDENTIFICATION</scope>
    <source>
        <tissue evidence="6">Testes</tissue>
    </source>
</reference>
<keyword evidence="2" id="KW-0539">Nucleus</keyword>
<keyword evidence="5" id="KW-1185">Reference proteome</keyword>
<keyword evidence="1" id="KW-0863">Zinc-finger</keyword>
<dbReference type="Gene3D" id="3.40.50.10130">
    <property type="match status" value="1"/>
</dbReference>
<dbReference type="InterPro" id="IPR033309">
    <property type="entry name" value="Mus81"/>
</dbReference>
<comment type="function">
    <text evidence="2">Interacts with EME1 to form a DNA structure-specific endonuclease with substrate preference for branched DNA structures with a 5'-end at the branch nick. Typical substrates include 3'-flap structures, D-loops, replication forks and nicked Holliday junctions. May be required in mitosis for the processing of stalled or collapsed replication fork intermediates. May be required in meiosis for the repair of meiosis-specific double strand breaks subsequent to single-end invasion (SEI).</text>
</comment>
<keyword evidence="2" id="KW-0255">Endonuclease</keyword>
<name>A0ABM0MFW4_SACKO</name>
<organism evidence="5 6">
    <name type="scientific">Saccoglossus kowalevskii</name>
    <name type="common">Acorn worm</name>
    <dbReference type="NCBI Taxonomy" id="10224"/>
    <lineage>
        <taxon>Eukaryota</taxon>
        <taxon>Metazoa</taxon>
        <taxon>Hemichordata</taxon>
        <taxon>Enteropneusta</taxon>
        <taxon>Harrimaniidae</taxon>
        <taxon>Saccoglossus</taxon>
    </lineage>
</organism>
<gene>
    <name evidence="6" type="primary">LOC102808873</name>
</gene>
<dbReference type="InterPro" id="IPR011335">
    <property type="entry name" value="Restrct_endonuc-II-like"/>
</dbReference>
<dbReference type="Gene3D" id="3.30.160.60">
    <property type="entry name" value="Classic Zinc Finger"/>
    <property type="match status" value="1"/>
</dbReference>
<feature type="non-terminal residue" evidence="6">
    <location>
        <position position="1"/>
    </location>
</feature>